<dbReference type="Pfam" id="PF04055">
    <property type="entry name" value="Radical_SAM"/>
    <property type="match status" value="1"/>
</dbReference>
<dbReference type="SFLD" id="SFLDF00288">
    <property type="entry name" value="HemN-like__clustered_with_nucl"/>
    <property type="match status" value="1"/>
</dbReference>
<dbReference type="PROSITE" id="PS51918">
    <property type="entry name" value="RADICAL_SAM"/>
    <property type="match status" value="1"/>
</dbReference>
<accession>A0A2M9FZ28</accession>
<dbReference type="GO" id="GO:0005737">
    <property type="term" value="C:cytoplasm"/>
    <property type="evidence" value="ECO:0007669"/>
    <property type="project" value="UniProtKB-SubCell"/>
</dbReference>
<keyword evidence="2" id="KW-0408">Iron</keyword>
<dbReference type="InterPro" id="IPR034505">
    <property type="entry name" value="Coproporphyrinogen-III_oxidase"/>
</dbReference>
<dbReference type="InterPro" id="IPR004559">
    <property type="entry name" value="HemW-like"/>
</dbReference>
<keyword evidence="2" id="KW-0963">Cytoplasm</keyword>
<dbReference type="InterPro" id="IPR058240">
    <property type="entry name" value="rSAM_sf"/>
</dbReference>
<protein>
    <recommendedName>
        <fullName evidence="2">Heme chaperone HemW</fullName>
    </recommendedName>
</protein>
<feature type="domain" description="Radical SAM core" evidence="3">
    <location>
        <begin position="1"/>
        <end position="232"/>
    </location>
</feature>
<name>A0A2M9FZ28_9PROT</name>
<dbReference type="EMBL" id="PHIG01000039">
    <property type="protein sequence ID" value="PJK28713.1"/>
    <property type="molecule type" value="Genomic_DNA"/>
</dbReference>
<dbReference type="SUPFAM" id="SSF102114">
    <property type="entry name" value="Radical SAM enzymes"/>
    <property type="match status" value="1"/>
</dbReference>
<comment type="subcellular location">
    <subcellularLocation>
        <location evidence="2">Cytoplasm</location>
    </subcellularLocation>
</comment>
<proteinExistence type="inferred from homology"/>
<evidence type="ECO:0000259" key="3">
    <source>
        <dbReference type="PROSITE" id="PS51918"/>
    </source>
</evidence>
<dbReference type="SFLD" id="SFLDF00562">
    <property type="entry name" value="HemN-like__clustered_with_heat"/>
    <property type="match status" value="1"/>
</dbReference>
<organism evidence="4 5">
    <name type="scientific">Minwuia thermotolerans</name>
    <dbReference type="NCBI Taxonomy" id="2056226"/>
    <lineage>
        <taxon>Bacteria</taxon>
        <taxon>Pseudomonadati</taxon>
        <taxon>Pseudomonadota</taxon>
        <taxon>Alphaproteobacteria</taxon>
        <taxon>Minwuiales</taxon>
        <taxon>Minwuiaceae</taxon>
        <taxon>Minwuia</taxon>
    </lineage>
</organism>
<dbReference type="AlphaFoldDB" id="A0A2M9FZ28"/>
<dbReference type="Pfam" id="PF06969">
    <property type="entry name" value="HemN_C"/>
    <property type="match status" value="1"/>
</dbReference>
<dbReference type="SMART" id="SM00729">
    <property type="entry name" value="Elp3"/>
    <property type="match status" value="1"/>
</dbReference>
<comment type="caution">
    <text evidence="4">The sequence shown here is derived from an EMBL/GenBank/DDBJ whole genome shotgun (WGS) entry which is preliminary data.</text>
</comment>
<keyword evidence="2" id="KW-0411">Iron-sulfur</keyword>
<keyword evidence="2" id="KW-0143">Chaperone</keyword>
<keyword evidence="2" id="KW-0479">Metal-binding</keyword>
<dbReference type="InterPro" id="IPR010723">
    <property type="entry name" value="HemN_C"/>
</dbReference>
<evidence type="ECO:0000256" key="1">
    <source>
        <dbReference type="ARBA" id="ARBA00006100"/>
    </source>
</evidence>
<comment type="function">
    <text evidence="2">Probably acts as a heme chaperone, transferring heme to an unknown acceptor. Binds one molecule of heme per monomer, possibly covalently. Binds 1 [4Fe-4S] cluster. The cluster is coordinated with 3 cysteines and an exchangeable S-adenosyl-L-methionine.</text>
</comment>
<keyword evidence="2" id="KW-0949">S-adenosyl-L-methionine</keyword>
<reference evidence="4 5" key="1">
    <citation type="submission" date="2017-11" db="EMBL/GenBank/DDBJ databases">
        <title>Draft genome sequence of Rhizobiales bacterium SY3-13.</title>
        <authorList>
            <person name="Sun C."/>
        </authorList>
    </citation>
    <scope>NUCLEOTIDE SEQUENCE [LARGE SCALE GENOMIC DNA]</scope>
    <source>
        <strain evidence="4 5">SY3-13</strain>
    </source>
</reference>
<dbReference type="GO" id="GO:0004109">
    <property type="term" value="F:coproporphyrinogen oxidase activity"/>
    <property type="evidence" value="ECO:0007669"/>
    <property type="project" value="InterPro"/>
</dbReference>
<dbReference type="Gene3D" id="3.30.750.200">
    <property type="match status" value="1"/>
</dbReference>
<evidence type="ECO:0000313" key="5">
    <source>
        <dbReference type="Proteomes" id="UP000229498"/>
    </source>
</evidence>
<dbReference type="GO" id="GO:0006779">
    <property type="term" value="P:porphyrin-containing compound biosynthetic process"/>
    <property type="evidence" value="ECO:0007669"/>
    <property type="project" value="InterPro"/>
</dbReference>
<keyword evidence="2" id="KW-0349">Heme</keyword>
<dbReference type="RefSeq" id="WP_109792327.1">
    <property type="nucleotide sequence ID" value="NZ_PHIG01000039.1"/>
</dbReference>
<dbReference type="PANTHER" id="PTHR13932">
    <property type="entry name" value="COPROPORPHYRINIGEN III OXIDASE"/>
    <property type="match status" value="1"/>
</dbReference>
<dbReference type="OrthoDB" id="9808022at2"/>
<dbReference type="GO" id="GO:0046872">
    <property type="term" value="F:metal ion binding"/>
    <property type="evidence" value="ECO:0007669"/>
    <property type="project" value="UniProtKB-UniRule"/>
</dbReference>
<evidence type="ECO:0000313" key="4">
    <source>
        <dbReference type="EMBL" id="PJK28713.1"/>
    </source>
</evidence>
<sequence length="387" mass="42153">MTGHAIYVHWPFCISKCPYCDFNSHVRETVDEAAWAQAMGREIAWWGERFGGRATSVFFGGGTPSLMPAWLVDGILRNIDDAFGLGPDCEITLEANPSSVEAGRFRDFRAAGVNRLSLGVQSFDNGALKFLGRAHDSGQALAAIETARQSFDRFSFDLIYALPGQDAARWRAELERAIGLSAGHLSLYQLTIEANTGFAGAVRRGAWSPMDDDPAADLYEMTQEICETAGMPAYETSNHAAPGHESRHNLAYWRYGSWIGVGPGAHGRPLGADGARFATANWKKPERWLEAVGREGRGADEYRKLDADEQAEEAMLMGLRLAEGVDIAALRRETGRPLEAFVDTDAAAQLAAQGLIELDAERLRILPAGRLLLDAIASRLIAERAAA</sequence>
<dbReference type="PANTHER" id="PTHR13932:SF5">
    <property type="entry name" value="RADICAL S-ADENOSYL METHIONINE DOMAIN-CONTAINING PROTEIN 1, MITOCHONDRIAL"/>
    <property type="match status" value="1"/>
</dbReference>
<evidence type="ECO:0000256" key="2">
    <source>
        <dbReference type="RuleBase" id="RU364116"/>
    </source>
</evidence>
<comment type="similarity">
    <text evidence="1">Belongs to the anaerobic coproporphyrinogen-III oxidase family. HemW subfamily.</text>
</comment>
<dbReference type="SFLD" id="SFLDS00029">
    <property type="entry name" value="Radical_SAM"/>
    <property type="match status" value="1"/>
</dbReference>
<dbReference type="SFLD" id="SFLDG01065">
    <property type="entry name" value="anaerobic_coproporphyrinogen-I"/>
    <property type="match status" value="1"/>
</dbReference>
<keyword evidence="2" id="KW-0004">4Fe-4S</keyword>
<keyword evidence="5" id="KW-1185">Reference proteome</keyword>
<gene>
    <name evidence="4" type="ORF">CVT23_15350</name>
</gene>
<dbReference type="InterPro" id="IPR007197">
    <property type="entry name" value="rSAM"/>
</dbReference>
<dbReference type="NCBIfam" id="TIGR00539">
    <property type="entry name" value="hemN_rel"/>
    <property type="match status" value="1"/>
</dbReference>
<dbReference type="InterPro" id="IPR006638">
    <property type="entry name" value="Elp3/MiaA/NifB-like_rSAM"/>
</dbReference>
<dbReference type="GO" id="GO:0051539">
    <property type="term" value="F:4 iron, 4 sulfur cluster binding"/>
    <property type="evidence" value="ECO:0007669"/>
    <property type="project" value="UniProtKB-UniRule"/>
</dbReference>
<dbReference type="Proteomes" id="UP000229498">
    <property type="component" value="Unassembled WGS sequence"/>
</dbReference>